<name>A0AAW2K1V9_9LAMI</name>
<proteinExistence type="predicted"/>
<reference evidence="1" key="1">
    <citation type="submission" date="2020-06" db="EMBL/GenBank/DDBJ databases">
        <authorList>
            <person name="Li T."/>
            <person name="Hu X."/>
            <person name="Zhang T."/>
            <person name="Song X."/>
            <person name="Zhang H."/>
            <person name="Dai N."/>
            <person name="Sheng W."/>
            <person name="Hou X."/>
            <person name="Wei L."/>
        </authorList>
    </citation>
    <scope>NUCLEOTIDE SEQUENCE</scope>
    <source>
        <strain evidence="1">G01</strain>
        <tissue evidence="1">Leaf</tissue>
    </source>
</reference>
<sequence>MCIHGMHWGLRYILQGILPKSFGKLATLAHDMELSMIASGVEGPPAQELCKTKEKQEVNERGQALFQSSKQRINGSECCASQA</sequence>
<gene>
    <name evidence="1" type="ORF">Sangu_3128700</name>
</gene>
<protein>
    <submittedName>
        <fullName evidence="1">Uncharacterized protein</fullName>
    </submittedName>
</protein>
<evidence type="ECO:0000313" key="1">
    <source>
        <dbReference type="EMBL" id="KAL0300298.1"/>
    </source>
</evidence>
<accession>A0AAW2K1V9</accession>
<reference evidence="1" key="2">
    <citation type="journal article" date="2024" name="Plant">
        <title>Genomic evolution and insights into agronomic trait innovations of Sesamum species.</title>
        <authorList>
            <person name="Miao H."/>
            <person name="Wang L."/>
            <person name="Qu L."/>
            <person name="Liu H."/>
            <person name="Sun Y."/>
            <person name="Le M."/>
            <person name="Wang Q."/>
            <person name="Wei S."/>
            <person name="Zheng Y."/>
            <person name="Lin W."/>
            <person name="Duan Y."/>
            <person name="Cao H."/>
            <person name="Xiong S."/>
            <person name="Wang X."/>
            <person name="Wei L."/>
            <person name="Li C."/>
            <person name="Ma Q."/>
            <person name="Ju M."/>
            <person name="Zhao R."/>
            <person name="Li G."/>
            <person name="Mu C."/>
            <person name="Tian Q."/>
            <person name="Mei H."/>
            <person name="Zhang T."/>
            <person name="Gao T."/>
            <person name="Zhang H."/>
        </authorList>
    </citation>
    <scope>NUCLEOTIDE SEQUENCE</scope>
    <source>
        <strain evidence="1">G01</strain>
    </source>
</reference>
<dbReference type="AlphaFoldDB" id="A0AAW2K1V9"/>
<dbReference type="EMBL" id="JACGWK010000360">
    <property type="protein sequence ID" value="KAL0300298.1"/>
    <property type="molecule type" value="Genomic_DNA"/>
</dbReference>
<comment type="caution">
    <text evidence="1">The sequence shown here is derived from an EMBL/GenBank/DDBJ whole genome shotgun (WGS) entry which is preliminary data.</text>
</comment>
<organism evidence="1">
    <name type="scientific">Sesamum angustifolium</name>
    <dbReference type="NCBI Taxonomy" id="2727405"/>
    <lineage>
        <taxon>Eukaryota</taxon>
        <taxon>Viridiplantae</taxon>
        <taxon>Streptophyta</taxon>
        <taxon>Embryophyta</taxon>
        <taxon>Tracheophyta</taxon>
        <taxon>Spermatophyta</taxon>
        <taxon>Magnoliopsida</taxon>
        <taxon>eudicotyledons</taxon>
        <taxon>Gunneridae</taxon>
        <taxon>Pentapetalae</taxon>
        <taxon>asterids</taxon>
        <taxon>lamiids</taxon>
        <taxon>Lamiales</taxon>
        <taxon>Pedaliaceae</taxon>
        <taxon>Sesamum</taxon>
    </lineage>
</organism>